<gene>
    <name evidence="2" type="ORF">ACE1CC_08680</name>
</gene>
<dbReference type="PROSITE" id="PS51257">
    <property type="entry name" value="PROKAR_LIPOPROTEIN"/>
    <property type="match status" value="1"/>
</dbReference>
<feature type="chain" id="PRO_5046829891" description="Lipoprotein" evidence="1">
    <location>
        <begin position="25"/>
        <end position="181"/>
    </location>
</feature>
<keyword evidence="1" id="KW-0732">Signal</keyword>
<dbReference type="RefSeq" id="WP_413270073.1">
    <property type="nucleotide sequence ID" value="NZ_JBHFNQ010000065.1"/>
</dbReference>
<dbReference type="Proteomes" id="UP001576774">
    <property type="component" value="Unassembled WGS sequence"/>
</dbReference>
<proteinExistence type="predicted"/>
<accession>A0ABV4X405</accession>
<organism evidence="2 3">
    <name type="scientific">Floridaenema aerugineum BLCC-F46</name>
    <dbReference type="NCBI Taxonomy" id="3153654"/>
    <lineage>
        <taxon>Bacteria</taxon>
        <taxon>Bacillati</taxon>
        <taxon>Cyanobacteriota</taxon>
        <taxon>Cyanophyceae</taxon>
        <taxon>Oscillatoriophycideae</taxon>
        <taxon>Aerosakkonematales</taxon>
        <taxon>Aerosakkonemataceae</taxon>
        <taxon>Floridanema</taxon>
        <taxon>Floridanema aerugineum</taxon>
    </lineage>
</organism>
<evidence type="ECO:0008006" key="4">
    <source>
        <dbReference type="Google" id="ProtNLM"/>
    </source>
</evidence>
<name>A0ABV4X405_9CYAN</name>
<reference evidence="2 3" key="1">
    <citation type="submission" date="2024-09" db="EMBL/GenBank/DDBJ databases">
        <title>Floridaenema gen nov. (Aerosakkonemataceae, Aerosakkonematales ord. nov., Cyanobacteria) from benthic tropical and subtropical fresh waters, with the description of four new species.</title>
        <authorList>
            <person name="Moretto J.A."/>
            <person name="Berthold D.E."/>
            <person name="Lefler F.W."/>
            <person name="Huang I.-S."/>
            <person name="Laughinghouse H. IV."/>
        </authorList>
    </citation>
    <scope>NUCLEOTIDE SEQUENCE [LARGE SCALE GENOMIC DNA]</scope>
    <source>
        <strain evidence="2 3">BLCC-F46</strain>
    </source>
</reference>
<comment type="caution">
    <text evidence="2">The sequence shown here is derived from an EMBL/GenBank/DDBJ whole genome shotgun (WGS) entry which is preliminary data.</text>
</comment>
<evidence type="ECO:0000313" key="2">
    <source>
        <dbReference type="EMBL" id="MFB2876958.1"/>
    </source>
</evidence>
<evidence type="ECO:0000313" key="3">
    <source>
        <dbReference type="Proteomes" id="UP001576774"/>
    </source>
</evidence>
<sequence length="181" mass="19646">MVKVAFLITILLSSCGNFIPLVSAANPGVAKTIVTPSPTAKISPKQFMESSNQHPPVSKIIVSPLTLEIWQDDPNLPPNGISPTANRQIGFASLSFTLENKTQQPIALNLQKIEIRPLGSENPLMSLPAKNLTLGGLEYAPQRYQLSNKQGYGNVKKVEAVVVYQLDGKQYTLRSAPVQIP</sequence>
<feature type="signal peptide" evidence="1">
    <location>
        <begin position="1"/>
        <end position="24"/>
    </location>
</feature>
<keyword evidence="3" id="KW-1185">Reference proteome</keyword>
<dbReference type="EMBL" id="JBHFNQ010000065">
    <property type="protein sequence ID" value="MFB2876958.1"/>
    <property type="molecule type" value="Genomic_DNA"/>
</dbReference>
<protein>
    <recommendedName>
        <fullName evidence="4">Lipoprotein</fullName>
    </recommendedName>
</protein>
<evidence type="ECO:0000256" key="1">
    <source>
        <dbReference type="SAM" id="SignalP"/>
    </source>
</evidence>